<gene>
    <name evidence="1" type="ORF">PG994_009620</name>
</gene>
<dbReference type="RefSeq" id="XP_066713199.1">
    <property type="nucleotide sequence ID" value="XM_066861029.1"/>
</dbReference>
<evidence type="ECO:0000313" key="1">
    <source>
        <dbReference type="EMBL" id="KAK8054553.1"/>
    </source>
</evidence>
<dbReference type="Proteomes" id="UP001480595">
    <property type="component" value="Unassembled WGS sequence"/>
</dbReference>
<dbReference type="EMBL" id="JAQQWL010000010">
    <property type="protein sequence ID" value="KAK8054553.1"/>
    <property type="molecule type" value="Genomic_DNA"/>
</dbReference>
<protein>
    <recommendedName>
        <fullName evidence="3">F-box domain-containing protein</fullName>
    </recommendedName>
</protein>
<accession>A0ABR1U6L7</accession>
<evidence type="ECO:0000313" key="2">
    <source>
        <dbReference type="Proteomes" id="UP001480595"/>
    </source>
</evidence>
<name>A0ABR1U6L7_9PEZI</name>
<dbReference type="GeneID" id="92094092"/>
<proteinExistence type="predicted"/>
<keyword evidence="2" id="KW-1185">Reference proteome</keyword>
<sequence length="263" mass="29164">MSKCPLDRLPDEILQHILDLAMVRDSTFYIDNPYPKKQYLVGPGHKYPVLKAADGSRDERCTPLHPFSLRPDHQRDWLAANSVSQRLRRLGRPAFFRAKVIAMESSRFLGVPGESLSRTALAGAYMPIQGPPDRAAALACLRHIVLVDAPSAAPMWYLRLPALLGPAHCPQLRRVTLLFGFRPSGDDPEWVTAACVLAAPVPAEMREQLVAGAGMSPKVAFEEAVGIHTSWGRLRVDMEKAVYPILEMKAKARLAKKEERVPS</sequence>
<reference evidence="1 2" key="1">
    <citation type="submission" date="2023-01" db="EMBL/GenBank/DDBJ databases">
        <title>Analysis of 21 Apiospora genomes using comparative genomics revels a genus with tremendous synthesis potential of carbohydrate active enzymes and secondary metabolites.</title>
        <authorList>
            <person name="Sorensen T."/>
        </authorList>
    </citation>
    <scope>NUCLEOTIDE SEQUENCE [LARGE SCALE GENOMIC DNA]</scope>
    <source>
        <strain evidence="1 2">CBS 135458</strain>
    </source>
</reference>
<comment type="caution">
    <text evidence="1">The sequence shown here is derived from an EMBL/GenBank/DDBJ whole genome shotgun (WGS) entry which is preliminary data.</text>
</comment>
<organism evidence="1 2">
    <name type="scientific">Apiospora phragmitis</name>
    <dbReference type="NCBI Taxonomy" id="2905665"/>
    <lineage>
        <taxon>Eukaryota</taxon>
        <taxon>Fungi</taxon>
        <taxon>Dikarya</taxon>
        <taxon>Ascomycota</taxon>
        <taxon>Pezizomycotina</taxon>
        <taxon>Sordariomycetes</taxon>
        <taxon>Xylariomycetidae</taxon>
        <taxon>Amphisphaeriales</taxon>
        <taxon>Apiosporaceae</taxon>
        <taxon>Apiospora</taxon>
    </lineage>
</organism>
<evidence type="ECO:0008006" key="3">
    <source>
        <dbReference type="Google" id="ProtNLM"/>
    </source>
</evidence>